<sequence>MPPPTPAPLDGGFVCHPPTGLHVTDHLASFAHRPPEKAAASERGRVEGSLERRPSRPSPFANCIVSATSGLSAVEDRSTPPSLPFPLLSPPFPLSPPNKDISWTAAFSLSLCPVDRCWSKREKGGGSSRAPTKLFYCAARLGGVRCFDTGWTAWPG</sequence>
<protein>
    <submittedName>
        <fullName evidence="2">Uncharacterized protein</fullName>
    </submittedName>
</protein>
<keyword evidence="3" id="KW-1185">Reference proteome</keyword>
<name>A0A2A9P1F8_OPHUN</name>
<dbReference type="AlphaFoldDB" id="A0A2A9P1F8"/>
<feature type="compositionally biased region" description="Basic and acidic residues" evidence="1">
    <location>
        <begin position="33"/>
        <end position="54"/>
    </location>
</feature>
<evidence type="ECO:0000256" key="1">
    <source>
        <dbReference type="SAM" id="MobiDB-lite"/>
    </source>
</evidence>
<dbReference type="EMBL" id="LAZP02000933">
    <property type="protein sequence ID" value="PFH55409.1"/>
    <property type="molecule type" value="Genomic_DNA"/>
</dbReference>
<gene>
    <name evidence="2" type="ORF">XA68_18374</name>
</gene>
<evidence type="ECO:0000313" key="3">
    <source>
        <dbReference type="Proteomes" id="UP000037136"/>
    </source>
</evidence>
<evidence type="ECO:0000313" key="2">
    <source>
        <dbReference type="EMBL" id="PFH55409.1"/>
    </source>
</evidence>
<feature type="region of interest" description="Disordered" evidence="1">
    <location>
        <begin position="33"/>
        <end position="58"/>
    </location>
</feature>
<organism evidence="2 3">
    <name type="scientific">Ophiocordyceps unilateralis</name>
    <name type="common">Zombie-ant fungus</name>
    <name type="synonym">Torrubia unilateralis</name>
    <dbReference type="NCBI Taxonomy" id="268505"/>
    <lineage>
        <taxon>Eukaryota</taxon>
        <taxon>Fungi</taxon>
        <taxon>Dikarya</taxon>
        <taxon>Ascomycota</taxon>
        <taxon>Pezizomycotina</taxon>
        <taxon>Sordariomycetes</taxon>
        <taxon>Hypocreomycetidae</taxon>
        <taxon>Hypocreales</taxon>
        <taxon>Ophiocordycipitaceae</taxon>
        <taxon>Ophiocordyceps</taxon>
    </lineage>
</organism>
<accession>A0A2A9P1F8</accession>
<comment type="caution">
    <text evidence="2">The sequence shown here is derived from an EMBL/GenBank/DDBJ whole genome shotgun (WGS) entry which is preliminary data.</text>
</comment>
<dbReference type="Proteomes" id="UP000037136">
    <property type="component" value="Unassembled WGS sequence"/>
</dbReference>
<reference evidence="2 3" key="1">
    <citation type="journal article" date="2015" name="BMC Genomics">
        <title>Gene expression during zombie ant biting behavior reflects the complexity underlying fungal parasitic behavioral manipulation.</title>
        <authorList>
            <person name="de Bekker C."/>
            <person name="Ohm R.A."/>
            <person name="Loreto R.G."/>
            <person name="Sebastian A."/>
            <person name="Albert I."/>
            <person name="Merrow M."/>
            <person name="Brachmann A."/>
            <person name="Hughes D.P."/>
        </authorList>
    </citation>
    <scope>NUCLEOTIDE SEQUENCE [LARGE SCALE GENOMIC DNA]</scope>
    <source>
        <strain evidence="2 3">SC16a</strain>
    </source>
</reference>
<proteinExistence type="predicted"/>
<reference evidence="2 3" key="2">
    <citation type="journal article" date="2017" name="Sci. Rep.">
        <title>Ant-infecting Ophiocordyceps genomes reveal a high diversity of potential behavioral manipulation genes and a possible major role for enterotoxins.</title>
        <authorList>
            <person name="de Bekker C."/>
            <person name="Ohm R.A."/>
            <person name="Evans H.C."/>
            <person name="Brachmann A."/>
            <person name="Hughes D.P."/>
        </authorList>
    </citation>
    <scope>NUCLEOTIDE SEQUENCE [LARGE SCALE GENOMIC DNA]</scope>
    <source>
        <strain evidence="2 3">SC16a</strain>
    </source>
</reference>